<gene>
    <name evidence="23" type="ORF">LZ24_03023</name>
</gene>
<dbReference type="Gene3D" id="3.50.30.10">
    <property type="entry name" value="Phosphohistidine domain"/>
    <property type="match status" value="1"/>
</dbReference>
<evidence type="ECO:0000256" key="2">
    <source>
        <dbReference type="ARBA" id="ARBA00001946"/>
    </source>
</evidence>
<evidence type="ECO:0000256" key="7">
    <source>
        <dbReference type="ARBA" id="ARBA00022448"/>
    </source>
</evidence>
<reference evidence="23 24" key="1">
    <citation type="submission" date="2019-07" db="EMBL/GenBank/DDBJ databases">
        <title>Genome sequencing of 100 strains of the haloalkaliphilic chemolithoautotrophic sulfur-oxidizing bacterium Thioalkalivibrio.</title>
        <authorList>
            <person name="Muyzer G."/>
        </authorList>
    </citation>
    <scope>NUCLEOTIDE SEQUENCE [LARGE SCALE GENOMIC DNA]</scope>
    <source>
        <strain evidence="23 24">ASO4-4</strain>
    </source>
</reference>
<keyword evidence="11 16" id="KW-0598">Phosphotransferase system</keyword>
<evidence type="ECO:0000256" key="6">
    <source>
        <dbReference type="ARBA" id="ARBA00016544"/>
    </source>
</evidence>
<proteinExistence type="inferred from homology"/>
<keyword evidence="14 16" id="KW-0460">Magnesium</keyword>
<dbReference type="InterPro" id="IPR000121">
    <property type="entry name" value="PEP_util_C"/>
</dbReference>
<evidence type="ECO:0000256" key="11">
    <source>
        <dbReference type="ARBA" id="ARBA00022683"/>
    </source>
</evidence>
<dbReference type="SUPFAM" id="SSF47831">
    <property type="entry name" value="Enzyme I of the PEP:sugar phosphotransferase system HPr-binding (sub)domain"/>
    <property type="match status" value="1"/>
</dbReference>
<evidence type="ECO:0000313" key="23">
    <source>
        <dbReference type="EMBL" id="TWI65746.1"/>
    </source>
</evidence>
<evidence type="ECO:0000256" key="9">
    <source>
        <dbReference type="ARBA" id="ARBA00022597"/>
    </source>
</evidence>
<evidence type="ECO:0000256" key="8">
    <source>
        <dbReference type="ARBA" id="ARBA00022490"/>
    </source>
</evidence>
<dbReference type="GO" id="GO:0046872">
    <property type="term" value="F:metal ion binding"/>
    <property type="evidence" value="ECO:0007669"/>
    <property type="project" value="UniProtKB-KW"/>
</dbReference>
<keyword evidence="23" id="KW-0670">Pyruvate</keyword>
<feature type="domain" description="PEP-utilising enzyme mobile" evidence="20">
    <location>
        <begin position="162"/>
        <end position="234"/>
    </location>
</feature>
<dbReference type="GO" id="GO:0005737">
    <property type="term" value="C:cytoplasm"/>
    <property type="evidence" value="ECO:0007669"/>
    <property type="project" value="UniProtKB-SubCell"/>
</dbReference>
<keyword evidence="8 16" id="KW-0963">Cytoplasm</keyword>
<comment type="similarity">
    <text evidence="4 16">Belongs to the PEP-utilizing enzyme family.</text>
</comment>
<comment type="subcellular location">
    <subcellularLocation>
        <location evidence="3 16">Cytoplasm</location>
    </subcellularLocation>
</comment>
<evidence type="ECO:0000256" key="15">
    <source>
        <dbReference type="ARBA" id="ARBA00033235"/>
    </source>
</evidence>
<feature type="binding site" evidence="18">
    <location>
        <position position="474"/>
    </location>
    <ligand>
        <name>phosphoenolpyruvate</name>
        <dbReference type="ChEBI" id="CHEBI:58702"/>
    </ligand>
</feature>
<feature type="active site" description="Proton donor" evidence="17">
    <location>
        <position position="511"/>
    </location>
</feature>
<evidence type="ECO:0000256" key="5">
    <source>
        <dbReference type="ARBA" id="ARBA00012232"/>
    </source>
</evidence>
<evidence type="ECO:0000256" key="10">
    <source>
        <dbReference type="ARBA" id="ARBA00022679"/>
    </source>
</evidence>
<dbReference type="GO" id="GO:0009401">
    <property type="term" value="P:phosphoenolpyruvate-dependent sugar phosphotransferase system"/>
    <property type="evidence" value="ECO:0007669"/>
    <property type="project" value="UniProtKB-KW"/>
</dbReference>
<evidence type="ECO:0000256" key="16">
    <source>
        <dbReference type="PIRNR" id="PIRNR000732"/>
    </source>
</evidence>
<accession>A0A562RBJ3</accession>
<dbReference type="Pfam" id="PF05524">
    <property type="entry name" value="PEP-utilisers_N"/>
    <property type="match status" value="1"/>
</dbReference>
<keyword evidence="12 16" id="KW-0479">Metal-binding</keyword>
<evidence type="ECO:0000259" key="21">
    <source>
        <dbReference type="Pfam" id="PF02896"/>
    </source>
</evidence>
<dbReference type="SUPFAM" id="SSF51621">
    <property type="entry name" value="Phosphoenolpyruvate/pyruvate domain"/>
    <property type="match status" value="1"/>
</dbReference>
<keyword evidence="13 16" id="KW-0418">Kinase</keyword>
<dbReference type="PROSITE" id="PS00742">
    <property type="entry name" value="PEP_ENZYMES_2"/>
    <property type="match status" value="1"/>
</dbReference>
<organism evidence="23 24">
    <name type="scientific">Desulfobotulus alkaliphilus</name>
    <dbReference type="NCBI Taxonomy" id="622671"/>
    <lineage>
        <taxon>Bacteria</taxon>
        <taxon>Pseudomonadati</taxon>
        <taxon>Thermodesulfobacteriota</taxon>
        <taxon>Desulfobacteria</taxon>
        <taxon>Desulfobacterales</taxon>
        <taxon>Desulfobacteraceae</taxon>
        <taxon>Desulfobotulus</taxon>
    </lineage>
</organism>
<feature type="binding site" evidence="19">
    <location>
        <position position="464"/>
    </location>
    <ligand>
        <name>Mg(2+)</name>
        <dbReference type="ChEBI" id="CHEBI:18420"/>
    </ligand>
</feature>
<feature type="domain" description="Phosphotransferase system enzyme I N-terminal" evidence="22">
    <location>
        <begin position="12"/>
        <end position="135"/>
    </location>
</feature>
<dbReference type="EMBL" id="VLLC01000035">
    <property type="protein sequence ID" value="TWI65746.1"/>
    <property type="molecule type" value="Genomic_DNA"/>
</dbReference>
<evidence type="ECO:0000256" key="4">
    <source>
        <dbReference type="ARBA" id="ARBA00007837"/>
    </source>
</evidence>
<dbReference type="Proteomes" id="UP000318307">
    <property type="component" value="Unassembled WGS sequence"/>
</dbReference>
<keyword evidence="10 16" id="KW-0808">Transferase</keyword>
<dbReference type="InterPro" id="IPR006318">
    <property type="entry name" value="PTS_EI-like"/>
</dbReference>
<feature type="binding site" evidence="18">
    <location>
        <position position="341"/>
    </location>
    <ligand>
        <name>phosphoenolpyruvate</name>
        <dbReference type="ChEBI" id="CHEBI:58702"/>
    </ligand>
</feature>
<evidence type="ECO:0000259" key="20">
    <source>
        <dbReference type="Pfam" id="PF00391"/>
    </source>
</evidence>
<keyword evidence="9 16" id="KW-0762">Sugar transport</keyword>
<comment type="cofactor">
    <cofactor evidence="2 16 19">
        <name>Mg(2+)</name>
        <dbReference type="ChEBI" id="CHEBI:18420"/>
    </cofactor>
</comment>
<evidence type="ECO:0000256" key="18">
    <source>
        <dbReference type="PIRSR" id="PIRSR000732-2"/>
    </source>
</evidence>
<dbReference type="InterPro" id="IPR015813">
    <property type="entry name" value="Pyrv/PenolPyrv_kinase-like_dom"/>
</dbReference>
<dbReference type="PANTHER" id="PTHR46244">
    <property type="entry name" value="PHOSPHOENOLPYRUVATE-PROTEIN PHOSPHOTRANSFERASE"/>
    <property type="match status" value="1"/>
</dbReference>
<dbReference type="Pfam" id="PF00391">
    <property type="entry name" value="PEP-utilizers"/>
    <property type="match status" value="1"/>
</dbReference>
<dbReference type="Gene3D" id="3.20.20.60">
    <property type="entry name" value="Phosphoenolpyruvate-binding domains"/>
    <property type="match status" value="1"/>
</dbReference>
<dbReference type="PANTHER" id="PTHR46244:SF6">
    <property type="entry name" value="PHOSPHOENOLPYRUVATE-PROTEIN PHOSPHOTRANSFERASE"/>
    <property type="match status" value="1"/>
</dbReference>
<keyword evidence="7 16" id="KW-0813">Transport</keyword>
<feature type="binding site" evidence="18">
    <location>
        <position position="305"/>
    </location>
    <ligand>
        <name>phosphoenolpyruvate</name>
        <dbReference type="ChEBI" id="CHEBI:58702"/>
    </ligand>
</feature>
<dbReference type="Gene3D" id="1.10.274.10">
    <property type="entry name" value="PtsI, HPr-binding domain"/>
    <property type="match status" value="1"/>
</dbReference>
<dbReference type="InterPro" id="IPR040442">
    <property type="entry name" value="Pyrv_kinase-like_dom_sf"/>
</dbReference>
<evidence type="ECO:0000256" key="14">
    <source>
        <dbReference type="ARBA" id="ARBA00022842"/>
    </source>
</evidence>
<dbReference type="Pfam" id="PF02896">
    <property type="entry name" value="PEP-utilizers_C"/>
    <property type="match status" value="1"/>
</dbReference>
<sequence>MPTGEKKEVIFQGISGAPGICIGKAYMVGREGVDVIPQYTISQDQKTREITRFKTAVRTAKNELLEIIEATPEALKEHIQILETHLVLFKDKMLYGRTLEAIERENVNAEWALKNVVAEVRAMFQDIEDPYLQGRSTDIVHVSDRIMRNLVGAKEESISSISKRVILVASDISPAQTSQIQLEWVMGFVTDHGGTASHTSIIARTLGIPCVLGLGDATSSLHNDDIIIVDGIAGRVIVHPEDNTLLLYEEKKRRFEEHRASISRSSHLPAISADGMEFQVLGNIELAEEVVSVRDHGGNGIGLLRTEFLYLSRNNFPGETELFEQYREVLELMAPAPVTFRTLDINGDKAISYTLTPEEANPALGLRAIRFCLKKKEVFKTQLRAILRAAAYGNAQIMFPMISCLEEVREARKLLRACAKELAGEEKRHNPEIPVGIMIEVPSAVVMADVLAREVDFFSIGTNDLVQYLLAIDRGNPQVAHLYNSLNPAVLRMLKRIVDEADKAGISVAMCGEMAGDPFHLPVLMGLGIRELSMNPQSIPAIKDMIRNMEGHECRLFTESLLEKSQTQEVMDAISLKYGKFMQTDFV</sequence>
<dbReference type="InterPro" id="IPR050499">
    <property type="entry name" value="PEP-utilizing_PTS_enzyme"/>
</dbReference>
<dbReference type="InterPro" id="IPR023151">
    <property type="entry name" value="PEP_util_CS"/>
</dbReference>
<evidence type="ECO:0000256" key="1">
    <source>
        <dbReference type="ARBA" id="ARBA00000683"/>
    </source>
</evidence>
<dbReference type="AlphaFoldDB" id="A0A562RBJ3"/>
<keyword evidence="24" id="KW-1185">Reference proteome</keyword>
<dbReference type="InterPro" id="IPR024692">
    <property type="entry name" value="PTS_EI"/>
</dbReference>
<dbReference type="NCBIfam" id="TIGR01417">
    <property type="entry name" value="PTS_I_fam"/>
    <property type="match status" value="1"/>
</dbReference>
<dbReference type="GO" id="GO:0008965">
    <property type="term" value="F:phosphoenolpyruvate-protein phosphotransferase activity"/>
    <property type="evidence" value="ECO:0007669"/>
    <property type="project" value="UniProtKB-EC"/>
</dbReference>
<dbReference type="InterPro" id="IPR008731">
    <property type="entry name" value="PTS_EIN"/>
</dbReference>
<evidence type="ECO:0000256" key="17">
    <source>
        <dbReference type="PIRSR" id="PIRSR000732-1"/>
    </source>
</evidence>
<evidence type="ECO:0000256" key="12">
    <source>
        <dbReference type="ARBA" id="ARBA00022723"/>
    </source>
</evidence>
<name>A0A562RBJ3_9BACT</name>
<dbReference type="GO" id="GO:0016301">
    <property type="term" value="F:kinase activity"/>
    <property type="evidence" value="ECO:0007669"/>
    <property type="project" value="UniProtKB-KW"/>
</dbReference>
<evidence type="ECO:0000259" key="22">
    <source>
        <dbReference type="Pfam" id="PF05524"/>
    </source>
</evidence>
<dbReference type="InterPro" id="IPR008279">
    <property type="entry name" value="PEP-util_enz_mobile_dom"/>
</dbReference>
<feature type="binding site" evidence="19">
    <location>
        <position position="440"/>
    </location>
    <ligand>
        <name>Mg(2+)</name>
        <dbReference type="ChEBI" id="CHEBI:18420"/>
    </ligand>
</feature>
<comment type="function">
    <text evidence="16">General (non sugar-specific) component of the phosphoenolpyruvate-dependent sugar phosphotransferase system (sugar PTS). This major carbohydrate active-transport system catalyzes the phosphorylation of incoming sugar substrates concomitantly with their translocation across the cell membrane. Enzyme I transfers the phosphoryl group from phosphoenolpyruvate (PEP) to the phosphoryl carrier protein (HPr).</text>
</comment>
<dbReference type="PRINTS" id="PR01736">
    <property type="entry name" value="PHPHTRNFRASE"/>
</dbReference>
<feature type="binding site" evidence="18">
    <location>
        <begin position="463"/>
        <end position="464"/>
    </location>
    <ligand>
        <name>phosphoenolpyruvate</name>
        <dbReference type="ChEBI" id="CHEBI:58702"/>
    </ligand>
</feature>
<dbReference type="InterPro" id="IPR036637">
    <property type="entry name" value="Phosphohistidine_dom_sf"/>
</dbReference>
<evidence type="ECO:0000256" key="19">
    <source>
        <dbReference type="PIRSR" id="PIRSR000732-3"/>
    </source>
</evidence>
<dbReference type="OrthoDB" id="9765468at2"/>
<dbReference type="PIRSF" id="PIRSF000732">
    <property type="entry name" value="PTS_enzyme_I"/>
    <property type="match status" value="1"/>
</dbReference>
<feature type="domain" description="PEP-utilising enzyme C-terminal" evidence="21">
    <location>
        <begin position="263"/>
        <end position="549"/>
    </location>
</feature>
<feature type="active site" description="Tele-phosphohistidine intermediate" evidence="17">
    <location>
        <position position="198"/>
    </location>
</feature>
<protein>
    <recommendedName>
        <fullName evidence="6 16">Phosphoenolpyruvate-protein phosphotransferase</fullName>
        <ecNumber evidence="5 16">2.7.3.9</ecNumber>
    </recommendedName>
    <alternativeName>
        <fullName evidence="15 16">Phosphotransferase system, enzyme I</fullName>
    </alternativeName>
</protein>
<dbReference type="EC" id="2.7.3.9" evidence="5 16"/>
<comment type="catalytic activity">
    <reaction evidence="1 16">
        <text>L-histidyl-[protein] + phosphoenolpyruvate = N(pros)-phospho-L-histidyl-[protein] + pyruvate</text>
        <dbReference type="Rhea" id="RHEA:23880"/>
        <dbReference type="Rhea" id="RHEA-COMP:9745"/>
        <dbReference type="Rhea" id="RHEA-COMP:9746"/>
        <dbReference type="ChEBI" id="CHEBI:15361"/>
        <dbReference type="ChEBI" id="CHEBI:29979"/>
        <dbReference type="ChEBI" id="CHEBI:58702"/>
        <dbReference type="ChEBI" id="CHEBI:64837"/>
        <dbReference type="EC" id="2.7.3.9"/>
    </reaction>
</comment>
<evidence type="ECO:0000313" key="24">
    <source>
        <dbReference type="Proteomes" id="UP000318307"/>
    </source>
</evidence>
<comment type="caution">
    <text evidence="23">The sequence shown here is derived from an EMBL/GenBank/DDBJ whole genome shotgun (WGS) entry which is preliminary data.</text>
</comment>
<dbReference type="SUPFAM" id="SSF52009">
    <property type="entry name" value="Phosphohistidine domain"/>
    <property type="match status" value="1"/>
</dbReference>
<evidence type="ECO:0000256" key="13">
    <source>
        <dbReference type="ARBA" id="ARBA00022777"/>
    </source>
</evidence>
<evidence type="ECO:0000256" key="3">
    <source>
        <dbReference type="ARBA" id="ARBA00004496"/>
    </source>
</evidence>
<dbReference type="InterPro" id="IPR036618">
    <property type="entry name" value="PtsI_HPr-bd_sf"/>
</dbReference>